<name>A0A7X5RLM0_9ALTE</name>
<keyword evidence="1" id="KW-0732">Signal</keyword>
<dbReference type="SUPFAM" id="SSF56219">
    <property type="entry name" value="DNase I-like"/>
    <property type="match status" value="1"/>
</dbReference>
<dbReference type="RefSeq" id="WP_163085975.1">
    <property type="nucleotide sequence ID" value="NZ_JAAAWN010000014.1"/>
</dbReference>
<dbReference type="AlphaFoldDB" id="A0A7X5RLM0"/>
<feature type="domain" description="Endonuclease/exonuclease/phosphatase" evidence="2">
    <location>
        <begin position="25"/>
        <end position="387"/>
    </location>
</feature>
<dbReference type="GO" id="GO:0004519">
    <property type="term" value="F:endonuclease activity"/>
    <property type="evidence" value="ECO:0007669"/>
    <property type="project" value="UniProtKB-KW"/>
</dbReference>
<organism evidence="3 4">
    <name type="scientific">Alteromonas profundi</name>
    <dbReference type="NCBI Taxonomy" id="2696062"/>
    <lineage>
        <taxon>Bacteria</taxon>
        <taxon>Pseudomonadati</taxon>
        <taxon>Pseudomonadota</taxon>
        <taxon>Gammaproteobacteria</taxon>
        <taxon>Alteromonadales</taxon>
        <taxon>Alteromonadaceae</taxon>
        <taxon>Alteromonas/Salinimonas group</taxon>
        <taxon>Alteromonas</taxon>
    </lineage>
</organism>
<keyword evidence="3" id="KW-0269">Exonuclease</keyword>
<sequence length="400" mass="44751">MRTLPFLFCLAVFPTALQAQTLKVATFNVSMEATNYEYLGLPPTGKVLPEVLKNGENQQVKNIAEIIQRVNPDILLLNEFDYIEDKQRGISAFIENYLQVSQHGQTPVDYPFTYVGTVNTGQPTPFDLDNNGKAEGYGNDAYGFGLYPGQYGMVLLSKYPIDVANIRTFQHFKWQHMPDAQVPLTPSSNAASIQSEGVAQPWYSPQEWEAYRLSSKSHWDVPVKVNGETLHILAMHPTPPTFDGPEDRNGKRNHDEIRLMADYLTPGKGDYIYDDSGEQASLDEATRFVLLGDFNAADKGDKYRPGVIEQLTESPLVDNSVIPLSEGGAASANVAYSDRFTAYWGARADYVLPSTYGMKVHQAGVFWPTQTSDLFRLVEDRKASSDHRMVWVEVTLTKDN</sequence>
<comment type="caution">
    <text evidence="3">The sequence shown here is derived from an EMBL/GenBank/DDBJ whole genome shotgun (WGS) entry which is preliminary data.</text>
</comment>
<reference evidence="3 4" key="1">
    <citation type="submission" date="2020-01" db="EMBL/GenBank/DDBJ databases">
        <authorList>
            <person name="Chen J."/>
            <person name="Zhu S."/>
            <person name="Yang J."/>
        </authorList>
    </citation>
    <scope>NUCLEOTIDE SEQUENCE [LARGE SCALE GENOMIC DNA]</scope>
    <source>
        <strain evidence="3 4">345S023</strain>
    </source>
</reference>
<dbReference type="GO" id="GO:0004527">
    <property type="term" value="F:exonuclease activity"/>
    <property type="evidence" value="ECO:0007669"/>
    <property type="project" value="UniProtKB-KW"/>
</dbReference>
<dbReference type="EMBL" id="JAAAWN010000014">
    <property type="protein sequence ID" value="NDV91874.1"/>
    <property type="molecule type" value="Genomic_DNA"/>
</dbReference>
<dbReference type="InterPro" id="IPR005135">
    <property type="entry name" value="Endo/exonuclease/phosphatase"/>
</dbReference>
<feature type="chain" id="PRO_5030910855" evidence="1">
    <location>
        <begin position="20"/>
        <end position="400"/>
    </location>
</feature>
<keyword evidence="3" id="KW-0378">Hydrolase</keyword>
<evidence type="ECO:0000259" key="2">
    <source>
        <dbReference type="Pfam" id="PF03372"/>
    </source>
</evidence>
<evidence type="ECO:0000256" key="1">
    <source>
        <dbReference type="SAM" id="SignalP"/>
    </source>
</evidence>
<keyword evidence="3" id="KW-0255">Endonuclease</keyword>
<dbReference type="Gene3D" id="3.60.10.10">
    <property type="entry name" value="Endonuclease/exonuclease/phosphatase"/>
    <property type="match status" value="1"/>
</dbReference>
<dbReference type="Proteomes" id="UP000470213">
    <property type="component" value="Unassembled WGS sequence"/>
</dbReference>
<accession>A0A7X5RLM0</accession>
<keyword evidence="3" id="KW-0540">Nuclease</keyword>
<feature type="signal peptide" evidence="1">
    <location>
        <begin position="1"/>
        <end position="19"/>
    </location>
</feature>
<gene>
    <name evidence="3" type="ORF">GTH32_11865</name>
</gene>
<proteinExistence type="predicted"/>
<keyword evidence="4" id="KW-1185">Reference proteome</keyword>
<evidence type="ECO:0000313" key="3">
    <source>
        <dbReference type="EMBL" id="NDV91874.1"/>
    </source>
</evidence>
<protein>
    <submittedName>
        <fullName evidence="3">Endonuclease/exonuclease/phosphatase family protein</fullName>
    </submittedName>
</protein>
<evidence type="ECO:0000313" key="4">
    <source>
        <dbReference type="Proteomes" id="UP000470213"/>
    </source>
</evidence>
<dbReference type="InterPro" id="IPR036691">
    <property type="entry name" value="Endo/exonu/phosph_ase_sf"/>
</dbReference>
<dbReference type="Pfam" id="PF03372">
    <property type="entry name" value="Exo_endo_phos"/>
    <property type="match status" value="1"/>
</dbReference>